<organism evidence="1 4">
    <name type="scientific">Actinopolyspora erythraea</name>
    <dbReference type="NCBI Taxonomy" id="414996"/>
    <lineage>
        <taxon>Bacteria</taxon>
        <taxon>Bacillati</taxon>
        <taxon>Actinomycetota</taxon>
        <taxon>Actinomycetes</taxon>
        <taxon>Actinopolysporales</taxon>
        <taxon>Actinopolysporaceae</taxon>
        <taxon>Actinopolyspora</taxon>
    </lineage>
</organism>
<dbReference type="EMBL" id="CP022752">
    <property type="protein sequence ID" value="ASU80016.1"/>
    <property type="molecule type" value="Genomic_DNA"/>
</dbReference>
<dbReference type="HOGENOM" id="CLU_1577584_0_0_11"/>
<reference evidence="1 4" key="2">
    <citation type="submission" date="2017-08" db="EMBL/GenBank/DDBJ databases">
        <title>The complete genome sequence of moderately halophilic actinomycete Actinopolyspora erythraea YIM 90600, the producer of novel erythromycin, novel actinopolysporins A-C and tubercidin.</title>
        <authorList>
            <person name="Yin M."/>
            <person name="Tang S."/>
        </authorList>
    </citation>
    <scope>NUCLEOTIDE SEQUENCE [LARGE SCALE GENOMIC DNA]</scope>
    <source>
        <strain evidence="1 4">YIM 90600</strain>
    </source>
</reference>
<gene>
    <name evidence="1" type="ORF">CDG81_19060</name>
    <name evidence="2" type="ORF">IL38_05855</name>
</gene>
<evidence type="ECO:0000313" key="1">
    <source>
        <dbReference type="EMBL" id="ASU80016.1"/>
    </source>
</evidence>
<dbReference type="AlphaFoldDB" id="A0A099D7X0"/>
<dbReference type="OrthoDB" id="4299760at2"/>
<name>A0A099D7X0_9ACTN</name>
<dbReference type="Proteomes" id="UP000029737">
    <property type="component" value="Unassembled WGS sequence"/>
</dbReference>
<accession>A0A099D7X0</accession>
<evidence type="ECO:0000313" key="3">
    <source>
        <dbReference type="Proteomes" id="UP000029737"/>
    </source>
</evidence>
<proteinExistence type="predicted"/>
<dbReference type="eggNOG" id="ENOG5032V3V">
    <property type="taxonomic scope" value="Bacteria"/>
</dbReference>
<protein>
    <submittedName>
        <fullName evidence="1">Uncharacterized protein</fullName>
    </submittedName>
</protein>
<keyword evidence="3" id="KW-1185">Reference proteome</keyword>
<sequence>MGLFDWFTGTKRPEKGVQPRSSQEVYQALMAVNRPEASFVVRDGRPDGVDLVCEWRVMNPYWYEHFRIFSEREFYSILMRFDPERKEIRSTDHKWTIDWVRGVPQVVHGAEFERGQAKNVKSVWALKKDEDGKRRWERQATFSTSETKNPLRKAVTDCGWTWRGVGFGKV</sequence>
<dbReference type="EMBL" id="JPMV01000012">
    <property type="protein sequence ID" value="KGI82258.1"/>
    <property type="molecule type" value="Genomic_DNA"/>
</dbReference>
<dbReference type="RefSeq" id="WP_043570700.1">
    <property type="nucleotide sequence ID" value="NZ_CP022752.1"/>
</dbReference>
<reference evidence="2 3" key="1">
    <citation type="journal article" date="2014" name="PLoS ONE">
        <title>Identification and Characterization of a New Erythromycin Biosynthetic Gene Cluster in Actinopolyspora erythraea YIM90600, a Novel Erythronolide-Producing Halophilic Actinomycete Isolated from Salt Field.</title>
        <authorList>
            <person name="Chen D."/>
            <person name="Feng J."/>
            <person name="Huang L."/>
            <person name="Zhang Q."/>
            <person name="Wu J."/>
            <person name="Zhu X."/>
            <person name="Duan Y."/>
            <person name="Xu Z."/>
        </authorList>
    </citation>
    <scope>NUCLEOTIDE SEQUENCE [LARGE SCALE GENOMIC DNA]</scope>
    <source>
        <strain evidence="2 3">YIM90600</strain>
    </source>
</reference>
<evidence type="ECO:0000313" key="4">
    <source>
        <dbReference type="Proteomes" id="UP000215043"/>
    </source>
</evidence>
<dbReference type="KEGG" id="aey:CDG81_19060"/>
<dbReference type="Proteomes" id="UP000215043">
    <property type="component" value="Chromosome"/>
</dbReference>
<evidence type="ECO:0000313" key="2">
    <source>
        <dbReference type="EMBL" id="KGI82258.1"/>
    </source>
</evidence>